<dbReference type="PROSITE" id="PS01229">
    <property type="entry name" value="COF_2"/>
    <property type="match status" value="1"/>
</dbReference>
<feature type="transmembrane region" description="Helical" evidence="10">
    <location>
        <begin position="193"/>
        <end position="215"/>
    </location>
</feature>
<keyword evidence="10" id="KW-1003">Cell membrane</keyword>
<evidence type="ECO:0000256" key="3">
    <source>
        <dbReference type="ARBA" id="ARBA00022692"/>
    </source>
</evidence>
<evidence type="ECO:0000256" key="2">
    <source>
        <dbReference type="ARBA" id="ARBA00006024"/>
    </source>
</evidence>
<feature type="transmembrane region" description="Helical" evidence="10">
    <location>
        <begin position="442"/>
        <end position="462"/>
    </location>
</feature>
<evidence type="ECO:0000256" key="7">
    <source>
        <dbReference type="ARBA" id="ARBA00022967"/>
    </source>
</evidence>
<dbReference type="SUPFAM" id="SSF56784">
    <property type="entry name" value="HAD-like"/>
    <property type="match status" value="1"/>
</dbReference>
<evidence type="ECO:0000256" key="4">
    <source>
        <dbReference type="ARBA" id="ARBA00022723"/>
    </source>
</evidence>
<dbReference type="PANTHER" id="PTHR43520:SF8">
    <property type="entry name" value="P-TYPE CU(+) TRANSPORTER"/>
    <property type="match status" value="1"/>
</dbReference>
<keyword evidence="8 10" id="KW-1133">Transmembrane helix</keyword>
<dbReference type="InterPro" id="IPR023299">
    <property type="entry name" value="ATPase_P-typ_cyto_dom_N"/>
</dbReference>
<feature type="transmembrane region" description="Helical" evidence="10">
    <location>
        <begin position="227"/>
        <end position="247"/>
    </location>
</feature>
<dbReference type="InterPro" id="IPR006121">
    <property type="entry name" value="HMA_dom"/>
</dbReference>
<dbReference type="SFLD" id="SFLDG00002">
    <property type="entry name" value="C1.7:_P-type_atpase_like"/>
    <property type="match status" value="1"/>
</dbReference>
<dbReference type="NCBIfam" id="TIGR01494">
    <property type="entry name" value="ATPase_P-type"/>
    <property type="match status" value="1"/>
</dbReference>
<dbReference type="SFLD" id="SFLDF00027">
    <property type="entry name" value="p-type_atpase"/>
    <property type="match status" value="1"/>
</dbReference>
<sequence>MHTATTATPEDCLQPWSLEPTEEPDIRRVRAHIGGLHCSLCTGTIERALEQKPGVRRVAVSLTQEQALVEYNARETSAEALMGTLQGIGYRLSDPRKVEPYERQERDLARERNRFLVALAASLAAVGLIVDPTSPWTLGLSTLVYVSLVIFGYAVLRGQGTGAALGGSALLALGGLALFGLRAGSMLAGQEAILVAVLAVSMVFGIARQMLVMAYQALRRGILNQHVLVEIGAFAGLVGGGIGLAVRPDGYPTAAFFAVSVMVLTYHLFSEWLSLIVKTRSSQSVRRLLDLQPETAHVIEEGGERDLPVEQVETGLRVRIRPGERIPVDGEVIAGVSAVDQSLVTGEPLPIEKGVGDSVVGGAINGTGTLVVRVTATGEASFLQQVVRSLEDARALKPGLLHLVDRVLRVYTPTVLIVSALAFVFWMSAPLLWGAASDLERAVFAALTVLVMGYPCAVGISAPLSIVRGAGEAADQGVLMRTGESFQALRRVTTVVFDKTGTLTEGRPAVRDVTSVDGDEGTLLSLAAAVESASEHPLGRAVVEAALSRDLAIPDVAEFQAHSGRGVTARVDDEPVWVGSPTFLVEQGIDLAPVNDGIEIAERQGQTVIVVARGERLLGAIALGDGLRADAAETVQRLHSLGIDTALVTGDNARTARHIAELVGIETVHAGVLPEQKADLLRELQRQARVAMVGDGINDAPALMQADVGIAMGSGTDIAIDAADIIILNARVGSVVTAWRISRWGYRKMRQNVSLAFLFNGIGIPLASTGLIYPVWAMVAMAASVTTIFINSLWQRPSLLFDAVASVRAKAS</sequence>
<dbReference type="CDD" id="cd00371">
    <property type="entry name" value="HMA"/>
    <property type="match status" value="1"/>
</dbReference>
<dbReference type="InterPro" id="IPR036163">
    <property type="entry name" value="HMA_dom_sf"/>
</dbReference>
<feature type="transmembrane region" description="Helical" evidence="10">
    <location>
        <begin position="415"/>
        <end position="436"/>
    </location>
</feature>
<dbReference type="Gene3D" id="3.30.70.100">
    <property type="match status" value="1"/>
</dbReference>
<dbReference type="InterPro" id="IPR059000">
    <property type="entry name" value="ATPase_P-type_domA"/>
</dbReference>
<dbReference type="Gene3D" id="2.70.150.10">
    <property type="entry name" value="Calcium-transporting ATPase, cytoplasmic transduction domain A"/>
    <property type="match status" value="1"/>
</dbReference>
<feature type="transmembrane region" description="Helical" evidence="10">
    <location>
        <begin position="163"/>
        <end position="181"/>
    </location>
</feature>
<dbReference type="Gene3D" id="3.40.50.1000">
    <property type="entry name" value="HAD superfamily/HAD-like"/>
    <property type="match status" value="1"/>
</dbReference>
<dbReference type="InterPro" id="IPR036412">
    <property type="entry name" value="HAD-like_sf"/>
</dbReference>
<organism evidence="12 13">
    <name type="scientific">Halomonas flagellata</name>
    <dbReference type="NCBI Taxonomy" id="2920385"/>
    <lineage>
        <taxon>Bacteria</taxon>
        <taxon>Pseudomonadati</taxon>
        <taxon>Pseudomonadota</taxon>
        <taxon>Gammaproteobacteria</taxon>
        <taxon>Oceanospirillales</taxon>
        <taxon>Halomonadaceae</taxon>
        <taxon>Halomonas</taxon>
    </lineage>
</organism>
<evidence type="ECO:0000256" key="5">
    <source>
        <dbReference type="ARBA" id="ARBA00022741"/>
    </source>
</evidence>
<dbReference type="SFLD" id="SFLDS00003">
    <property type="entry name" value="Haloacid_Dehalogenase"/>
    <property type="match status" value="1"/>
</dbReference>
<feature type="transmembrane region" description="Helical" evidence="10">
    <location>
        <begin position="253"/>
        <end position="277"/>
    </location>
</feature>
<dbReference type="InterPro" id="IPR008250">
    <property type="entry name" value="ATPase_P-typ_transduc_dom_A_sf"/>
</dbReference>
<comment type="similarity">
    <text evidence="2 10">Belongs to the cation transport ATPase (P-type) (TC 3.A.3) family. Type IB subfamily.</text>
</comment>
<keyword evidence="13" id="KW-1185">Reference proteome</keyword>
<feature type="transmembrane region" description="Helical" evidence="10">
    <location>
        <begin position="113"/>
        <end position="130"/>
    </location>
</feature>
<dbReference type="RefSeq" id="WP_240567245.1">
    <property type="nucleotide sequence ID" value="NZ_JAKVPY010000004.1"/>
</dbReference>
<reference evidence="12 13" key="1">
    <citation type="submission" date="2022-02" db="EMBL/GenBank/DDBJ databases">
        <title>Halomonas fukangensis sp. nov., a halophilic bacterium isolated from a bulk soil of Kalidium foliatum at Fukang.</title>
        <authorList>
            <person name="Huang Y."/>
        </authorList>
    </citation>
    <scope>NUCLEOTIDE SEQUENCE [LARGE SCALE GENOMIC DNA]</scope>
    <source>
        <strain evidence="12 13">EGI 63088</strain>
    </source>
</reference>
<keyword evidence="5 10" id="KW-0547">Nucleotide-binding</keyword>
<feature type="transmembrane region" description="Helical" evidence="10">
    <location>
        <begin position="136"/>
        <end position="156"/>
    </location>
</feature>
<dbReference type="Pfam" id="PF00403">
    <property type="entry name" value="HMA"/>
    <property type="match status" value="1"/>
</dbReference>
<evidence type="ECO:0000313" key="13">
    <source>
        <dbReference type="Proteomes" id="UP001202117"/>
    </source>
</evidence>
<dbReference type="Gene3D" id="3.40.1110.10">
    <property type="entry name" value="Calcium-transporting ATPase, cytoplasmic domain N"/>
    <property type="match status" value="1"/>
</dbReference>
<protein>
    <submittedName>
        <fullName evidence="12">Cadmium-translocating P-type ATPase</fullName>
    </submittedName>
</protein>
<dbReference type="PANTHER" id="PTHR43520">
    <property type="entry name" value="ATP7, ISOFORM B"/>
    <property type="match status" value="1"/>
</dbReference>
<dbReference type="PRINTS" id="PR00120">
    <property type="entry name" value="HATPASE"/>
</dbReference>
<comment type="subcellular location">
    <subcellularLocation>
        <location evidence="10">Cell membrane</location>
    </subcellularLocation>
    <subcellularLocation>
        <location evidence="1">Endomembrane system</location>
        <topology evidence="1">Multi-pass membrane protein</topology>
    </subcellularLocation>
</comment>
<dbReference type="NCBIfam" id="TIGR01511">
    <property type="entry name" value="ATPase-IB1_Cu"/>
    <property type="match status" value="1"/>
</dbReference>
<dbReference type="Pfam" id="PF00702">
    <property type="entry name" value="Hydrolase"/>
    <property type="match status" value="1"/>
</dbReference>
<proteinExistence type="inferred from homology"/>
<dbReference type="SUPFAM" id="SSF81653">
    <property type="entry name" value="Calcium ATPase, transduction domain A"/>
    <property type="match status" value="1"/>
</dbReference>
<dbReference type="Pfam" id="PF00122">
    <property type="entry name" value="E1-E2_ATPase"/>
    <property type="match status" value="1"/>
</dbReference>
<dbReference type="InterPro" id="IPR001757">
    <property type="entry name" value="P_typ_ATPase"/>
</dbReference>
<dbReference type="NCBIfam" id="TIGR01525">
    <property type="entry name" value="ATPase-IB_hvy"/>
    <property type="match status" value="1"/>
</dbReference>
<dbReference type="EMBL" id="JAKVPY010000004">
    <property type="protein sequence ID" value="MCH4562417.1"/>
    <property type="molecule type" value="Genomic_DNA"/>
</dbReference>
<feature type="domain" description="HMA" evidence="11">
    <location>
        <begin position="27"/>
        <end position="93"/>
    </location>
</feature>
<dbReference type="InterPro" id="IPR018303">
    <property type="entry name" value="ATPase_P-typ_P_site"/>
</dbReference>
<evidence type="ECO:0000256" key="1">
    <source>
        <dbReference type="ARBA" id="ARBA00004127"/>
    </source>
</evidence>
<keyword evidence="7" id="KW-1278">Translocase</keyword>
<keyword evidence="4 10" id="KW-0479">Metal-binding</keyword>
<dbReference type="PRINTS" id="PR00119">
    <property type="entry name" value="CATATPASE"/>
</dbReference>
<dbReference type="PROSITE" id="PS50846">
    <property type="entry name" value="HMA_2"/>
    <property type="match status" value="1"/>
</dbReference>
<dbReference type="SUPFAM" id="SSF55008">
    <property type="entry name" value="HMA, heavy metal-associated domain"/>
    <property type="match status" value="1"/>
</dbReference>
<feature type="transmembrane region" description="Helical" evidence="10">
    <location>
        <begin position="749"/>
        <end position="767"/>
    </location>
</feature>
<evidence type="ECO:0000256" key="6">
    <source>
        <dbReference type="ARBA" id="ARBA00022840"/>
    </source>
</evidence>
<dbReference type="InterPro" id="IPR023214">
    <property type="entry name" value="HAD_sf"/>
</dbReference>
<evidence type="ECO:0000256" key="10">
    <source>
        <dbReference type="RuleBase" id="RU362081"/>
    </source>
</evidence>
<dbReference type="Proteomes" id="UP001202117">
    <property type="component" value="Unassembled WGS sequence"/>
</dbReference>
<evidence type="ECO:0000313" key="12">
    <source>
        <dbReference type="EMBL" id="MCH4562417.1"/>
    </source>
</evidence>
<evidence type="ECO:0000256" key="9">
    <source>
        <dbReference type="ARBA" id="ARBA00023136"/>
    </source>
</evidence>
<gene>
    <name evidence="12" type="primary">cadA</name>
    <name evidence="12" type="ORF">MKP05_04615</name>
</gene>
<name>A0ABS9RRE7_9GAMM</name>
<keyword evidence="3 10" id="KW-0812">Transmembrane</keyword>
<dbReference type="InterPro" id="IPR044492">
    <property type="entry name" value="P_typ_ATPase_HD_dom"/>
</dbReference>
<dbReference type="PROSITE" id="PS00154">
    <property type="entry name" value="ATPASE_E1_E2"/>
    <property type="match status" value="1"/>
</dbReference>
<evidence type="ECO:0000259" key="11">
    <source>
        <dbReference type="PROSITE" id="PS50846"/>
    </source>
</evidence>
<keyword evidence="6 10" id="KW-0067">ATP-binding</keyword>
<keyword evidence="9 10" id="KW-0472">Membrane</keyword>
<accession>A0ABS9RRE7</accession>
<comment type="caution">
    <text evidence="12">The sequence shown here is derived from an EMBL/GenBank/DDBJ whole genome shotgun (WGS) entry which is preliminary data.</text>
</comment>
<evidence type="ECO:0000256" key="8">
    <source>
        <dbReference type="ARBA" id="ARBA00022989"/>
    </source>
</evidence>
<dbReference type="InterPro" id="IPR027256">
    <property type="entry name" value="P-typ_ATPase_IB"/>
</dbReference>
<dbReference type="NCBIfam" id="TIGR01512">
    <property type="entry name" value="ATPase-IB2_Cd"/>
    <property type="match status" value="1"/>
</dbReference>